<keyword evidence="1" id="KW-0732">Signal</keyword>
<dbReference type="InterPro" id="IPR014044">
    <property type="entry name" value="CAP_dom"/>
</dbReference>
<dbReference type="Pfam" id="PF00188">
    <property type="entry name" value="CAP"/>
    <property type="match status" value="1"/>
</dbReference>
<name>A0ABN1UD14_9ACTN</name>
<dbReference type="SUPFAM" id="SSF55797">
    <property type="entry name" value="PR-1-like"/>
    <property type="match status" value="1"/>
</dbReference>
<dbReference type="PANTHER" id="PTHR31157:SF1">
    <property type="entry name" value="SCP DOMAIN-CONTAINING PROTEIN"/>
    <property type="match status" value="1"/>
</dbReference>
<evidence type="ECO:0000313" key="3">
    <source>
        <dbReference type="EMBL" id="GAA1142151.1"/>
    </source>
</evidence>
<dbReference type="InterPro" id="IPR035940">
    <property type="entry name" value="CAP_sf"/>
</dbReference>
<evidence type="ECO:0000256" key="1">
    <source>
        <dbReference type="SAM" id="SignalP"/>
    </source>
</evidence>
<dbReference type="Gene3D" id="3.40.33.10">
    <property type="entry name" value="CAP"/>
    <property type="match status" value="1"/>
</dbReference>
<dbReference type="RefSeq" id="WP_343907592.1">
    <property type="nucleotide sequence ID" value="NZ_BAAAJE010000008.1"/>
</dbReference>
<dbReference type="CDD" id="cd05379">
    <property type="entry name" value="CAP_bacterial"/>
    <property type="match status" value="1"/>
</dbReference>
<evidence type="ECO:0000313" key="4">
    <source>
        <dbReference type="Proteomes" id="UP001499979"/>
    </source>
</evidence>
<reference evidence="3 4" key="1">
    <citation type="journal article" date="2019" name="Int. J. Syst. Evol. Microbiol.">
        <title>The Global Catalogue of Microorganisms (GCM) 10K type strain sequencing project: providing services to taxonomists for standard genome sequencing and annotation.</title>
        <authorList>
            <consortium name="The Broad Institute Genomics Platform"/>
            <consortium name="The Broad Institute Genome Sequencing Center for Infectious Disease"/>
            <person name="Wu L."/>
            <person name="Ma J."/>
        </authorList>
    </citation>
    <scope>NUCLEOTIDE SEQUENCE [LARGE SCALE GENOMIC DNA]</scope>
    <source>
        <strain evidence="3 4">JCM 11813</strain>
    </source>
</reference>
<feature type="signal peptide" evidence="1">
    <location>
        <begin position="1"/>
        <end position="27"/>
    </location>
</feature>
<dbReference type="Proteomes" id="UP001499979">
    <property type="component" value="Unassembled WGS sequence"/>
</dbReference>
<keyword evidence="4" id="KW-1185">Reference proteome</keyword>
<dbReference type="PANTHER" id="PTHR31157">
    <property type="entry name" value="SCP DOMAIN-CONTAINING PROTEIN"/>
    <property type="match status" value="1"/>
</dbReference>
<organism evidence="3 4">
    <name type="scientific">Nocardioides aquiterrae</name>
    <dbReference type="NCBI Taxonomy" id="203799"/>
    <lineage>
        <taxon>Bacteria</taxon>
        <taxon>Bacillati</taxon>
        <taxon>Actinomycetota</taxon>
        <taxon>Actinomycetes</taxon>
        <taxon>Propionibacteriales</taxon>
        <taxon>Nocardioidaceae</taxon>
        <taxon>Nocardioides</taxon>
    </lineage>
</organism>
<proteinExistence type="predicted"/>
<evidence type="ECO:0000259" key="2">
    <source>
        <dbReference type="Pfam" id="PF00188"/>
    </source>
</evidence>
<feature type="domain" description="SCP" evidence="2">
    <location>
        <begin position="39"/>
        <end position="141"/>
    </location>
</feature>
<accession>A0ABN1UD14</accession>
<comment type="caution">
    <text evidence="3">The sequence shown here is derived from an EMBL/GenBank/DDBJ whole genome shotgun (WGS) entry which is preliminary data.</text>
</comment>
<dbReference type="EMBL" id="BAAAJE010000008">
    <property type="protein sequence ID" value="GAA1142151.1"/>
    <property type="molecule type" value="Genomic_DNA"/>
</dbReference>
<feature type="chain" id="PRO_5046451928" description="SCP domain-containing protein" evidence="1">
    <location>
        <begin position="28"/>
        <end position="151"/>
    </location>
</feature>
<sequence>MTSALRFGAAALTAALLALSWAVPAHATTVSDYQRDIFSATNQQRERHDLAKFRHQACVQKYAVRQAKRMAQQERMFHQDLGVVLRRCHLHKAGENVAYGFDLGIAVVQVGWMQSPPHRANILDPAFRLLGAGARRGDNGVWYAAQVFGRK</sequence>
<protein>
    <recommendedName>
        <fullName evidence="2">SCP domain-containing protein</fullName>
    </recommendedName>
</protein>
<gene>
    <name evidence="3" type="ORF">GCM10009606_22120</name>
</gene>